<organism evidence="1 2">
    <name type="scientific">Reticulomyxa filosa</name>
    <dbReference type="NCBI Taxonomy" id="46433"/>
    <lineage>
        <taxon>Eukaryota</taxon>
        <taxon>Sar</taxon>
        <taxon>Rhizaria</taxon>
        <taxon>Retaria</taxon>
        <taxon>Foraminifera</taxon>
        <taxon>Monothalamids</taxon>
        <taxon>Reticulomyxidae</taxon>
        <taxon>Reticulomyxa</taxon>
    </lineage>
</organism>
<gene>
    <name evidence="1" type="ORF">RFI_39024</name>
</gene>
<feature type="non-terminal residue" evidence="1">
    <location>
        <position position="1"/>
    </location>
</feature>
<dbReference type="AlphaFoldDB" id="X6L8X3"/>
<evidence type="ECO:0000313" key="1">
    <source>
        <dbReference type="EMBL" id="ETN98472.1"/>
    </source>
</evidence>
<accession>X6L8X3</accession>
<evidence type="ECO:0000313" key="2">
    <source>
        <dbReference type="Proteomes" id="UP000023152"/>
    </source>
</evidence>
<comment type="caution">
    <text evidence="1">The sequence shown here is derived from an EMBL/GenBank/DDBJ whole genome shotgun (WGS) entry which is preliminary data.</text>
</comment>
<dbReference type="Proteomes" id="UP000023152">
    <property type="component" value="Unassembled WGS sequence"/>
</dbReference>
<keyword evidence="2" id="KW-1185">Reference proteome</keyword>
<protein>
    <submittedName>
        <fullName evidence="1">Uncharacterized protein</fullName>
    </submittedName>
</protein>
<proteinExistence type="predicted"/>
<dbReference type="EMBL" id="ASPP01046588">
    <property type="protein sequence ID" value="ETN98472.1"/>
    <property type="molecule type" value="Genomic_DNA"/>
</dbReference>
<feature type="non-terminal residue" evidence="1">
    <location>
        <position position="139"/>
    </location>
</feature>
<name>X6L8X3_RETFI</name>
<sequence length="139" mass="16602">QQETKVKLVNDGQRKEKWRIGDKVEFRCKYCNDTWTAVDIKIVQRASLFSCFFLHNKIQKQNAVVLHLCIRRRIGDINETATVKNKQKKAFQILNWLERPLEDDLINCYKDLHDPSHQDENNSKLQWLKIQITLEAMKY</sequence>
<reference evidence="1 2" key="1">
    <citation type="journal article" date="2013" name="Curr. Biol.">
        <title>The Genome of the Foraminiferan Reticulomyxa filosa.</title>
        <authorList>
            <person name="Glockner G."/>
            <person name="Hulsmann N."/>
            <person name="Schleicher M."/>
            <person name="Noegel A.A."/>
            <person name="Eichinger L."/>
            <person name="Gallinger C."/>
            <person name="Pawlowski J."/>
            <person name="Sierra R."/>
            <person name="Euteneuer U."/>
            <person name="Pillet L."/>
            <person name="Moustafa A."/>
            <person name="Platzer M."/>
            <person name="Groth M."/>
            <person name="Szafranski K."/>
            <person name="Schliwa M."/>
        </authorList>
    </citation>
    <scope>NUCLEOTIDE SEQUENCE [LARGE SCALE GENOMIC DNA]</scope>
</reference>